<accession>A0A7U9THZ0</accession>
<dbReference type="AlphaFoldDB" id="A0A7U9THZ0"/>
<keyword evidence="2" id="KW-1185">Reference proteome</keyword>
<sequence length="223" mass="25501">MKRLLKEVYEELILVLKGRTLDTLIPPILFAIALGIFGLEVALIFSVSLALIILGFRVYKKEEKKYAFFGVIAVSIAALFSYLNQNPVTYFIPDIIGSGLSVIIAIFSLIIKKPMAAYLSHLTRGWPLEWFWRDDVRPAYKEVTYLWLLYFIFRTTLETTIYLTGNVNQFVWVNTLLGFPLLISILTISYMYGIYRLRKLGGPGVDEYISGQEAPYKGQTRGF</sequence>
<dbReference type="Proteomes" id="UP000620133">
    <property type="component" value="Chromosome"/>
</dbReference>
<dbReference type="EMBL" id="AP024412">
    <property type="protein sequence ID" value="BCR36645.1"/>
    <property type="molecule type" value="Genomic_DNA"/>
</dbReference>
<dbReference type="KEGG" id="manr:MPAN_015380"/>
<evidence type="ECO:0008006" key="3">
    <source>
        <dbReference type="Google" id="ProtNLM"/>
    </source>
</evidence>
<dbReference type="Pfam" id="PF11361">
    <property type="entry name" value="DUF3159"/>
    <property type="match status" value="1"/>
</dbReference>
<gene>
    <name evidence="1" type="ORF">MPAN_015380</name>
</gene>
<proteinExistence type="predicted"/>
<organism evidence="1 2">
    <name type="scientific">Mariniplasma anaerobium</name>
    <dbReference type="NCBI Taxonomy" id="2735436"/>
    <lineage>
        <taxon>Bacteria</taxon>
        <taxon>Bacillati</taxon>
        <taxon>Mycoplasmatota</taxon>
        <taxon>Mollicutes</taxon>
        <taxon>Acholeplasmatales</taxon>
        <taxon>Acholeplasmataceae</taxon>
        <taxon>Mariniplasma</taxon>
    </lineage>
</organism>
<evidence type="ECO:0000313" key="2">
    <source>
        <dbReference type="Proteomes" id="UP000620133"/>
    </source>
</evidence>
<dbReference type="InterPro" id="IPR016566">
    <property type="entry name" value="UCP010219"/>
</dbReference>
<reference evidence="1" key="1">
    <citation type="submission" date="2021-01" db="EMBL/GenBank/DDBJ databases">
        <title>Draft genome sequence of Acholeplasmataceae bacterium strain Mahy22.</title>
        <authorList>
            <person name="Watanabe M."/>
            <person name="Kojima H."/>
            <person name="Fukui M."/>
        </authorList>
    </citation>
    <scope>NUCLEOTIDE SEQUENCE</scope>
    <source>
        <strain evidence="1">Mahy22</strain>
    </source>
</reference>
<name>A0A7U9THZ0_9MOLU</name>
<dbReference type="RefSeq" id="WP_176239291.1">
    <property type="nucleotide sequence ID" value="NZ_AP024412.1"/>
</dbReference>
<evidence type="ECO:0000313" key="1">
    <source>
        <dbReference type="EMBL" id="BCR36645.1"/>
    </source>
</evidence>
<protein>
    <recommendedName>
        <fullName evidence="3">DUF3159 domain-containing protein</fullName>
    </recommendedName>
</protein>